<evidence type="ECO:0000256" key="12">
    <source>
        <dbReference type="ARBA" id="ARBA00037975"/>
    </source>
</evidence>
<evidence type="ECO:0000313" key="15">
    <source>
        <dbReference type="EMBL" id="MFC3114553.1"/>
    </source>
</evidence>
<dbReference type="Pfam" id="PF01292">
    <property type="entry name" value="Ni_hydr_CYTB"/>
    <property type="match status" value="1"/>
</dbReference>
<keyword evidence="8" id="KW-0249">Electron transport</keyword>
<evidence type="ECO:0000256" key="1">
    <source>
        <dbReference type="ARBA" id="ARBA00001970"/>
    </source>
</evidence>
<evidence type="ECO:0000313" key="16">
    <source>
        <dbReference type="Proteomes" id="UP001595555"/>
    </source>
</evidence>
<dbReference type="SUPFAM" id="SSF81342">
    <property type="entry name" value="Transmembrane di-heme cytochromes"/>
    <property type="match status" value="1"/>
</dbReference>
<evidence type="ECO:0000256" key="5">
    <source>
        <dbReference type="ARBA" id="ARBA00022617"/>
    </source>
</evidence>
<sequence length="182" mass="20319">MLKDSSTGYGLIAILLHWSSALLILFLFGLGIYMTGLGYYDDWYHKGPALHISLGLIVLLLMLVRVIWRLLNPTPVALGDKPAQLMAAKLVKWALYLAIFVVLITGYFITTAEGKPASLFDWIYFPSIAELSASQVDLVGELHEYFAWGIIGLVVLHVGGALLHHFVIRDRTLVRMLKPVKK</sequence>
<comment type="subcellular location">
    <subcellularLocation>
        <location evidence="2">Cell membrane</location>
        <topology evidence="2">Multi-pass membrane protein</topology>
    </subcellularLocation>
</comment>
<dbReference type="PANTHER" id="PTHR30529:SF1">
    <property type="entry name" value="CYTOCHROME B561 HOMOLOG 2"/>
    <property type="match status" value="1"/>
</dbReference>
<dbReference type="Gene3D" id="1.20.950.20">
    <property type="entry name" value="Transmembrane di-heme cytochromes, Chain C"/>
    <property type="match status" value="1"/>
</dbReference>
<protein>
    <submittedName>
        <fullName evidence="15">Cytochrome b</fullName>
    </submittedName>
</protein>
<feature type="transmembrane region" description="Helical" evidence="13">
    <location>
        <begin position="12"/>
        <end position="36"/>
    </location>
</feature>
<dbReference type="InterPro" id="IPR011577">
    <property type="entry name" value="Cyt_b561_bac/Ni-Hgenase"/>
</dbReference>
<comment type="cofactor">
    <cofactor evidence="1">
        <name>heme b</name>
        <dbReference type="ChEBI" id="CHEBI:60344"/>
    </cofactor>
</comment>
<keyword evidence="4" id="KW-1003">Cell membrane</keyword>
<accession>A0ABV7FCU3</accession>
<keyword evidence="7" id="KW-0479">Metal-binding</keyword>
<comment type="caution">
    <text evidence="15">The sequence shown here is derived from an EMBL/GenBank/DDBJ whole genome shotgun (WGS) entry which is preliminary data.</text>
</comment>
<keyword evidence="16" id="KW-1185">Reference proteome</keyword>
<name>A0ABV7FCU3_9GAMM</name>
<dbReference type="RefSeq" id="WP_378116008.1">
    <property type="nucleotide sequence ID" value="NZ_JBHRTF010000002.1"/>
</dbReference>
<keyword evidence="10" id="KW-0408">Iron</keyword>
<proteinExistence type="inferred from homology"/>
<evidence type="ECO:0000256" key="4">
    <source>
        <dbReference type="ARBA" id="ARBA00022475"/>
    </source>
</evidence>
<feature type="transmembrane region" description="Helical" evidence="13">
    <location>
        <begin position="48"/>
        <end position="70"/>
    </location>
</feature>
<evidence type="ECO:0000256" key="3">
    <source>
        <dbReference type="ARBA" id="ARBA00022448"/>
    </source>
</evidence>
<evidence type="ECO:0000259" key="14">
    <source>
        <dbReference type="Pfam" id="PF01292"/>
    </source>
</evidence>
<keyword evidence="3" id="KW-0813">Transport</keyword>
<feature type="transmembrane region" description="Helical" evidence="13">
    <location>
        <begin position="145"/>
        <end position="168"/>
    </location>
</feature>
<dbReference type="EMBL" id="JBHRTF010000002">
    <property type="protein sequence ID" value="MFC3114553.1"/>
    <property type="molecule type" value="Genomic_DNA"/>
</dbReference>
<evidence type="ECO:0000256" key="9">
    <source>
        <dbReference type="ARBA" id="ARBA00022989"/>
    </source>
</evidence>
<keyword evidence="6 13" id="KW-0812">Transmembrane</keyword>
<reference evidence="16" key="1">
    <citation type="journal article" date="2019" name="Int. J. Syst. Evol. Microbiol.">
        <title>The Global Catalogue of Microorganisms (GCM) 10K type strain sequencing project: providing services to taxonomists for standard genome sequencing and annotation.</title>
        <authorList>
            <consortium name="The Broad Institute Genomics Platform"/>
            <consortium name="The Broad Institute Genome Sequencing Center for Infectious Disease"/>
            <person name="Wu L."/>
            <person name="Ma J."/>
        </authorList>
    </citation>
    <scope>NUCLEOTIDE SEQUENCE [LARGE SCALE GENOMIC DNA]</scope>
    <source>
        <strain evidence="16">KCTC 52237</strain>
    </source>
</reference>
<evidence type="ECO:0000256" key="8">
    <source>
        <dbReference type="ARBA" id="ARBA00022982"/>
    </source>
</evidence>
<feature type="domain" description="Cytochrome b561 bacterial/Ni-hydrogenase" evidence="14">
    <location>
        <begin position="9"/>
        <end position="178"/>
    </location>
</feature>
<keyword evidence="9 13" id="KW-1133">Transmembrane helix</keyword>
<evidence type="ECO:0000256" key="6">
    <source>
        <dbReference type="ARBA" id="ARBA00022692"/>
    </source>
</evidence>
<comment type="similarity">
    <text evidence="12">Belongs to the cytochrome b561 family.</text>
</comment>
<gene>
    <name evidence="15" type="ORF">ACFODX_03225</name>
</gene>
<evidence type="ECO:0000256" key="13">
    <source>
        <dbReference type="SAM" id="Phobius"/>
    </source>
</evidence>
<keyword evidence="5" id="KW-0349">Heme</keyword>
<dbReference type="InterPro" id="IPR052168">
    <property type="entry name" value="Cytochrome_b561_oxidase"/>
</dbReference>
<evidence type="ECO:0000256" key="2">
    <source>
        <dbReference type="ARBA" id="ARBA00004651"/>
    </source>
</evidence>
<dbReference type="InterPro" id="IPR016174">
    <property type="entry name" value="Di-haem_cyt_TM"/>
</dbReference>
<dbReference type="PANTHER" id="PTHR30529">
    <property type="entry name" value="CYTOCHROME B561"/>
    <property type="match status" value="1"/>
</dbReference>
<organism evidence="15 16">
    <name type="scientific">Cellvibrio fontiphilus</name>
    <dbReference type="NCBI Taxonomy" id="1815559"/>
    <lineage>
        <taxon>Bacteria</taxon>
        <taxon>Pseudomonadati</taxon>
        <taxon>Pseudomonadota</taxon>
        <taxon>Gammaproteobacteria</taxon>
        <taxon>Cellvibrionales</taxon>
        <taxon>Cellvibrionaceae</taxon>
        <taxon>Cellvibrio</taxon>
    </lineage>
</organism>
<dbReference type="Proteomes" id="UP001595555">
    <property type="component" value="Unassembled WGS sequence"/>
</dbReference>
<evidence type="ECO:0000256" key="10">
    <source>
        <dbReference type="ARBA" id="ARBA00023004"/>
    </source>
</evidence>
<keyword evidence="11 13" id="KW-0472">Membrane</keyword>
<evidence type="ECO:0000256" key="11">
    <source>
        <dbReference type="ARBA" id="ARBA00023136"/>
    </source>
</evidence>
<feature type="transmembrane region" description="Helical" evidence="13">
    <location>
        <begin position="90"/>
        <end position="109"/>
    </location>
</feature>
<evidence type="ECO:0000256" key="7">
    <source>
        <dbReference type="ARBA" id="ARBA00022723"/>
    </source>
</evidence>